<name>A0A4R0KNR4_9ACTN</name>
<dbReference type="Pfam" id="PF10609">
    <property type="entry name" value="ParA"/>
    <property type="match status" value="1"/>
</dbReference>
<evidence type="ECO:0000313" key="4">
    <source>
        <dbReference type="Proteomes" id="UP000291144"/>
    </source>
</evidence>
<dbReference type="AlphaFoldDB" id="A0A4R0KNR4"/>
<protein>
    <recommendedName>
        <fullName evidence="5">Adenylyl-sulfate kinase</fullName>
    </recommendedName>
</protein>
<dbReference type="EMBL" id="SJKB01000006">
    <property type="protein sequence ID" value="TCC60556.1"/>
    <property type="molecule type" value="Genomic_DNA"/>
</dbReference>
<keyword evidence="1" id="KW-0547">Nucleotide-binding</keyword>
<reference evidence="3 4" key="1">
    <citation type="submission" date="2019-02" db="EMBL/GenBank/DDBJ databases">
        <title>Kribbella capetownensis sp. nov. and Kribbella speibonae sp. nov., isolated from soil.</title>
        <authorList>
            <person name="Curtis S.M."/>
            <person name="Norton I."/>
            <person name="Everest G.J."/>
            <person name="Meyers P.R."/>
        </authorList>
    </citation>
    <scope>NUCLEOTIDE SEQUENCE [LARGE SCALE GENOMIC DNA]</scope>
    <source>
        <strain evidence="3 4">NRRL B-24813</strain>
    </source>
</reference>
<sequence>MDIAVFGRLADVERATGLAAADGADVASAGPDRRRAAQLSAQALLLSGGGGVGKTTVAQAIARLLTGAGHPTAVVDLDAVGQFGPKPPGAEGALGAAPDSGLRFHDRLKARNLAAVWPTYRDVGARFLIVSGHVETAELKAAYTQALADCDVRVVRVLTPPDLVAARTRSTRGPDWDLQAALAEAAAHQPIEDFTVSNDGSPAETAAEILGKAGWPVG</sequence>
<gene>
    <name evidence="3" type="ORF">E0H73_21760</name>
</gene>
<organism evidence="3 4">
    <name type="scientific">Kribbella pittospori</name>
    <dbReference type="NCBI Taxonomy" id="722689"/>
    <lineage>
        <taxon>Bacteria</taxon>
        <taxon>Bacillati</taxon>
        <taxon>Actinomycetota</taxon>
        <taxon>Actinomycetes</taxon>
        <taxon>Propionibacteriales</taxon>
        <taxon>Kribbellaceae</taxon>
        <taxon>Kribbella</taxon>
    </lineage>
</organism>
<dbReference type="OrthoDB" id="7889077at2"/>
<dbReference type="Gene3D" id="3.40.50.300">
    <property type="entry name" value="P-loop containing nucleotide triphosphate hydrolases"/>
    <property type="match status" value="1"/>
</dbReference>
<dbReference type="Proteomes" id="UP000291144">
    <property type="component" value="Unassembled WGS sequence"/>
</dbReference>
<dbReference type="SUPFAM" id="SSF52540">
    <property type="entry name" value="P-loop containing nucleoside triphosphate hydrolases"/>
    <property type="match status" value="1"/>
</dbReference>
<comment type="caution">
    <text evidence="3">The sequence shown here is derived from an EMBL/GenBank/DDBJ whole genome shotgun (WGS) entry which is preliminary data.</text>
</comment>
<evidence type="ECO:0008006" key="5">
    <source>
        <dbReference type="Google" id="ProtNLM"/>
    </source>
</evidence>
<dbReference type="InterPro" id="IPR027417">
    <property type="entry name" value="P-loop_NTPase"/>
</dbReference>
<evidence type="ECO:0000256" key="1">
    <source>
        <dbReference type="ARBA" id="ARBA00022741"/>
    </source>
</evidence>
<dbReference type="GO" id="GO:0005524">
    <property type="term" value="F:ATP binding"/>
    <property type="evidence" value="ECO:0007669"/>
    <property type="project" value="UniProtKB-KW"/>
</dbReference>
<accession>A0A4R0KNR4</accession>
<evidence type="ECO:0000256" key="2">
    <source>
        <dbReference type="ARBA" id="ARBA00022840"/>
    </source>
</evidence>
<keyword evidence="4" id="KW-1185">Reference proteome</keyword>
<keyword evidence="2" id="KW-0067">ATP-binding</keyword>
<proteinExistence type="predicted"/>
<evidence type="ECO:0000313" key="3">
    <source>
        <dbReference type="EMBL" id="TCC60556.1"/>
    </source>
</evidence>
<dbReference type="InterPro" id="IPR033756">
    <property type="entry name" value="YlxH/NBP35"/>
</dbReference>